<dbReference type="Gene3D" id="3.90.1530.30">
    <property type="match status" value="1"/>
</dbReference>
<gene>
    <name evidence="5" type="ORF">GCM10012280_61070</name>
</gene>
<protein>
    <recommendedName>
        <fullName evidence="4">ParB-like N-terminal domain-containing protein</fullName>
    </recommendedName>
</protein>
<dbReference type="Proteomes" id="UP000641932">
    <property type="component" value="Unassembled WGS sequence"/>
</dbReference>
<dbReference type="GO" id="GO:0045881">
    <property type="term" value="P:positive regulation of sporulation resulting in formation of a cellular spore"/>
    <property type="evidence" value="ECO:0007669"/>
    <property type="project" value="TreeGrafter"/>
</dbReference>
<evidence type="ECO:0000256" key="3">
    <source>
        <dbReference type="SAM" id="MobiDB-lite"/>
    </source>
</evidence>
<evidence type="ECO:0000313" key="6">
    <source>
        <dbReference type="Proteomes" id="UP000641932"/>
    </source>
</evidence>
<dbReference type="SUPFAM" id="SSF109709">
    <property type="entry name" value="KorB DNA-binding domain-like"/>
    <property type="match status" value="1"/>
</dbReference>
<dbReference type="GO" id="GO:0003677">
    <property type="term" value="F:DNA binding"/>
    <property type="evidence" value="ECO:0007669"/>
    <property type="project" value="InterPro"/>
</dbReference>
<keyword evidence="6" id="KW-1185">Reference proteome</keyword>
<reference evidence="5" key="2">
    <citation type="submission" date="2020-09" db="EMBL/GenBank/DDBJ databases">
        <authorList>
            <person name="Sun Q."/>
            <person name="Zhou Y."/>
        </authorList>
    </citation>
    <scope>NUCLEOTIDE SEQUENCE</scope>
    <source>
        <strain evidence="5">CGMCC 4.7201</strain>
    </source>
</reference>
<dbReference type="Pfam" id="PF17762">
    <property type="entry name" value="HTH_ParB"/>
    <property type="match status" value="1"/>
</dbReference>
<evidence type="ECO:0000256" key="1">
    <source>
        <dbReference type="ARBA" id="ARBA00006295"/>
    </source>
</evidence>
<comment type="caution">
    <text evidence="5">The sequence shown here is derived from an EMBL/GenBank/DDBJ whole genome shotgun (WGS) entry which is preliminary data.</text>
</comment>
<dbReference type="Pfam" id="PF02195">
    <property type="entry name" value="ParB_N"/>
    <property type="match status" value="1"/>
</dbReference>
<dbReference type="InterPro" id="IPR003115">
    <property type="entry name" value="ParB_N"/>
</dbReference>
<keyword evidence="2" id="KW-0159">Chromosome partition</keyword>
<dbReference type="InterPro" id="IPR050336">
    <property type="entry name" value="Chromosome_partition/occlusion"/>
</dbReference>
<dbReference type="NCBIfam" id="TIGR00180">
    <property type="entry name" value="parB_part"/>
    <property type="match status" value="1"/>
</dbReference>
<feature type="region of interest" description="Disordered" evidence="3">
    <location>
        <begin position="1"/>
        <end position="23"/>
    </location>
</feature>
<feature type="domain" description="ParB-like N-terminal" evidence="4">
    <location>
        <begin position="35"/>
        <end position="144"/>
    </location>
</feature>
<evidence type="ECO:0000259" key="4">
    <source>
        <dbReference type="SMART" id="SM00470"/>
    </source>
</evidence>
<dbReference type="EMBL" id="BMMS01000036">
    <property type="protein sequence ID" value="GGO97989.1"/>
    <property type="molecule type" value="Genomic_DNA"/>
</dbReference>
<dbReference type="PANTHER" id="PTHR33375">
    <property type="entry name" value="CHROMOSOME-PARTITIONING PROTEIN PARB-RELATED"/>
    <property type="match status" value="1"/>
</dbReference>
<accession>A0A918E224</accession>
<dbReference type="GO" id="GO:0007059">
    <property type="term" value="P:chromosome segregation"/>
    <property type="evidence" value="ECO:0007669"/>
    <property type="project" value="UniProtKB-KW"/>
</dbReference>
<dbReference type="AlphaFoldDB" id="A0A918E224"/>
<dbReference type="PANTHER" id="PTHR33375:SF1">
    <property type="entry name" value="CHROMOSOME-PARTITIONING PROTEIN PARB-RELATED"/>
    <property type="match status" value="1"/>
</dbReference>
<organism evidence="5 6">
    <name type="scientific">Wenjunlia tyrosinilytica</name>
    <dbReference type="NCBI Taxonomy" id="1544741"/>
    <lineage>
        <taxon>Bacteria</taxon>
        <taxon>Bacillati</taxon>
        <taxon>Actinomycetota</taxon>
        <taxon>Actinomycetes</taxon>
        <taxon>Kitasatosporales</taxon>
        <taxon>Streptomycetaceae</taxon>
        <taxon>Wenjunlia</taxon>
    </lineage>
</organism>
<dbReference type="InterPro" id="IPR036086">
    <property type="entry name" value="ParB/Sulfiredoxin_sf"/>
</dbReference>
<proteinExistence type="inferred from homology"/>
<evidence type="ECO:0000256" key="2">
    <source>
        <dbReference type="ARBA" id="ARBA00022829"/>
    </source>
</evidence>
<dbReference type="SUPFAM" id="SSF110849">
    <property type="entry name" value="ParB/Sulfiredoxin"/>
    <property type="match status" value="1"/>
</dbReference>
<feature type="compositionally biased region" description="Low complexity" evidence="3">
    <location>
        <begin position="1"/>
        <end position="17"/>
    </location>
</feature>
<evidence type="ECO:0000313" key="5">
    <source>
        <dbReference type="EMBL" id="GGO97989.1"/>
    </source>
</evidence>
<dbReference type="SMART" id="SM00470">
    <property type="entry name" value="ParB"/>
    <property type="match status" value="1"/>
</dbReference>
<comment type="similarity">
    <text evidence="1">Belongs to the ParB family.</text>
</comment>
<dbReference type="InterPro" id="IPR041468">
    <property type="entry name" value="HTH_ParB/Spo0J"/>
</dbReference>
<dbReference type="InterPro" id="IPR004437">
    <property type="entry name" value="ParB/RepB/Spo0J"/>
</dbReference>
<sequence length="430" mass="46049">MPRARAGGSSTASTAGTVKSRPERSLYPLVNGERFDLPLDRLAPNPRNLRDDFTDSLDSDERFAELARSVARSGVLQACLVVSAASFTAAHPEHAEELVGMDYVLAAGERRRAAALRAGHSTIPAELRDDLLPHLDEVMLTENLHRAGLNPVQEAIGYRRMLDSGLTTGEVSERIGKGRGHVSKRVALLKLGHRLQQAVRDGRLGPEAGYLLASKTDEPGRADAAWALMESQGRTVRDALSAVTGDGADPSPRSTDDMHRSPAPPASARSGGKDSASPRNERADETSADVGTDAAGPERAAPSRRACQKIIARLDVQIPDEAALHVARCALLHASASTLRLAHTWLRAASIGPAYTEPLPYRDAVLVGADTRTTVHVAYACALAADELRTAADGRERDERDAEHVAHLVKAAGYIPTADERELLARTGRR</sequence>
<dbReference type="RefSeq" id="WP_189135072.1">
    <property type="nucleotide sequence ID" value="NZ_BMMS01000036.1"/>
</dbReference>
<dbReference type="Gene3D" id="1.10.10.2830">
    <property type="match status" value="1"/>
</dbReference>
<reference evidence="5" key="1">
    <citation type="journal article" date="2014" name="Int. J. Syst. Evol. Microbiol.">
        <title>Complete genome sequence of Corynebacterium casei LMG S-19264T (=DSM 44701T), isolated from a smear-ripened cheese.</title>
        <authorList>
            <consortium name="US DOE Joint Genome Institute (JGI-PGF)"/>
            <person name="Walter F."/>
            <person name="Albersmeier A."/>
            <person name="Kalinowski J."/>
            <person name="Ruckert C."/>
        </authorList>
    </citation>
    <scope>NUCLEOTIDE SEQUENCE</scope>
    <source>
        <strain evidence="5">CGMCC 4.7201</strain>
    </source>
</reference>
<name>A0A918E224_9ACTN</name>
<feature type="region of interest" description="Disordered" evidence="3">
    <location>
        <begin position="242"/>
        <end position="304"/>
    </location>
</feature>
<dbReference type="GO" id="GO:0005694">
    <property type="term" value="C:chromosome"/>
    <property type="evidence" value="ECO:0007669"/>
    <property type="project" value="TreeGrafter"/>
</dbReference>